<evidence type="ECO:0000313" key="5">
    <source>
        <dbReference type="EMBL" id="QBX33531.1"/>
    </source>
</evidence>
<protein>
    <submittedName>
        <fullName evidence="5">Glycosyltransferase</fullName>
    </submittedName>
</protein>
<keyword evidence="2" id="KW-0328">Glycosyltransferase</keyword>
<dbReference type="EMBL" id="CP038439">
    <property type="protein sequence ID" value="QBX33531.1"/>
    <property type="molecule type" value="Genomic_DNA"/>
</dbReference>
<name>A0A4P7HKD5_9RHOB</name>
<dbReference type="Gene3D" id="3.90.550.10">
    <property type="entry name" value="Spore Coat Polysaccharide Biosynthesis Protein SpsA, Chain A"/>
    <property type="match status" value="1"/>
</dbReference>
<proteinExistence type="inferred from homology"/>
<evidence type="ECO:0000256" key="3">
    <source>
        <dbReference type="ARBA" id="ARBA00022679"/>
    </source>
</evidence>
<reference evidence="6" key="1">
    <citation type="submission" date="2019-03" db="EMBL/GenBank/DDBJ databases">
        <authorList>
            <person name="Li J."/>
        </authorList>
    </citation>
    <scope>NUCLEOTIDE SEQUENCE [LARGE SCALE GENOMIC DNA]</scope>
    <source>
        <strain evidence="6">2251</strain>
    </source>
</reference>
<evidence type="ECO:0000313" key="6">
    <source>
        <dbReference type="Proteomes" id="UP000296374"/>
    </source>
</evidence>
<dbReference type="Pfam" id="PF00535">
    <property type="entry name" value="Glycos_transf_2"/>
    <property type="match status" value="1"/>
</dbReference>
<organism evidence="5 6">
    <name type="scientific">Paracoccus liaowanqingii</name>
    <dbReference type="NCBI Taxonomy" id="2560053"/>
    <lineage>
        <taxon>Bacteria</taxon>
        <taxon>Pseudomonadati</taxon>
        <taxon>Pseudomonadota</taxon>
        <taxon>Alphaproteobacteria</taxon>
        <taxon>Rhodobacterales</taxon>
        <taxon>Paracoccaceae</taxon>
        <taxon>Paracoccus</taxon>
    </lineage>
</organism>
<keyword evidence="3 5" id="KW-0808">Transferase</keyword>
<feature type="domain" description="Glycosyltransferase 2-like" evidence="4">
    <location>
        <begin position="9"/>
        <end position="114"/>
    </location>
</feature>
<dbReference type="GO" id="GO:0016757">
    <property type="term" value="F:glycosyltransferase activity"/>
    <property type="evidence" value="ECO:0007669"/>
    <property type="project" value="UniProtKB-KW"/>
</dbReference>
<gene>
    <name evidence="5" type="ORF">E4191_01450</name>
</gene>
<evidence type="ECO:0000259" key="4">
    <source>
        <dbReference type="Pfam" id="PF00535"/>
    </source>
</evidence>
<dbReference type="SUPFAM" id="SSF53448">
    <property type="entry name" value="Nucleotide-diphospho-sugar transferases"/>
    <property type="match status" value="1"/>
</dbReference>
<dbReference type="InterPro" id="IPR001173">
    <property type="entry name" value="Glyco_trans_2-like"/>
</dbReference>
<dbReference type="KEGG" id="plia:E4191_01450"/>
<dbReference type="RefSeq" id="WP_135311829.1">
    <property type="nucleotide sequence ID" value="NZ_CP038439.1"/>
</dbReference>
<evidence type="ECO:0000256" key="2">
    <source>
        <dbReference type="ARBA" id="ARBA00022676"/>
    </source>
</evidence>
<sequence length="308" mass="33360">MPQPHVVILLASYQGAQHLQVQLDSIAAQSHEAWSLVVSDDGSTDGTLEIVQRFAAGGAAGRVTLVEGPRRGATQNFLSLLSHVPPRALAAFCDQDDRWHPDKLSRAVEALAATSGPVHYAARTIITDAALRPIAGSRHFHRPLGFRNAVVQACMAGNTSVYNPAAVQLLRQAAPYARRAEVVAHDWWAYQVTSAFGARMIHDPRPALLYRQHPRSEVGRNDTLPALTARLRKLLAGDFGTWLQANHASLAPLDLPPDSRASLNHLHRMLTCPGPQALRAMRQGRFYRQTKAGTAALALSAVSGALRA</sequence>
<dbReference type="Proteomes" id="UP000296374">
    <property type="component" value="Chromosome"/>
</dbReference>
<comment type="similarity">
    <text evidence="1">Belongs to the glycosyltransferase 2 family.</text>
</comment>
<dbReference type="InterPro" id="IPR050834">
    <property type="entry name" value="Glycosyltransf_2"/>
</dbReference>
<dbReference type="AlphaFoldDB" id="A0A4P7HKD5"/>
<dbReference type="PANTHER" id="PTHR43685:SF5">
    <property type="entry name" value="GLYCOSYLTRANSFERASE EPSE-RELATED"/>
    <property type="match status" value="1"/>
</dbReference>
<dbReference type="InterPro" id="IPR029044">
    <property type="entry name" value="Nucleotide-diphossugar_trans"/>
</dbReference>
<dbReference type="PANTHER" id="PTHR43685">
    <property type="entry name" value="GLYCOSYLTRANSFERASE"/>
    <property type="match status" value="1"/>
</dbReference>
<evidence type="ECO:0000256" key="1">
    <source>
        <dbReference type="ARBA" id="ARBA00006739"/>
    </source>
</evidence>
<accession>A0A4P7HKD5</accession>